<dbReference type="EMBL" id="GBRH01219689">
    <property type="protein sequence ID" value="JAD78206.1"/>
    <property type="molecule type" value="Transcribed_RNA"/>
</dbReference>
<reference evidence="1" key="2">
    <citation type="journal article" date="2015" name="Data Brief">
        <title>Shoot transcriptome of the giant reed, Arundo donax.</title>
        <authorList>
            <person name="Barrero R.A."/>
            <person name="Guerrero F.D."/>
            <person name="Moolhuijzen P."/>
            <person name="Goolsby J.A."/>
            <person name="Tidwell J."/>
            <person name="Bellgard S.E."/>
            <person name="Bellgard M.I."/>
        </authorList>
    </citation>
    <scope>NUCLEOTIDE SEQUENCE</scope>
    <source>
        <tissue evidence="1">Shoot tissue taken approximately 20 cm above the soil surface</tissue>
    </source>
</reference>
<proteinExistence type="predicted"/>
<reference evidence="1" key="1">
    <citation type="submission" date="2014-09" db="EMBL/GenBank/DDBJ databases">
        <authorList>
            <person name="Magalhaes I.L.F."/>
            <person name="Oliveira U."/>
            <person name="Santos F.R."/>
            <person name="Vidigal T.H.D.A."/>
            <person name="Brescovit A.D."/>
            <person name="Santos A.J."/>
        </authorList>
    </citation>
    <scope>NUCLEOTIDE SEQUENCE</scope>
    <source>
        <tissue evidence="1">Shoot tissue taken approximately 20 cm above the soil surface</tissue>
    </source>
</reference>
<name>A0A0A9CRJ6_ARUDO</name>
<dbReference type="AlphaFoldDB" id="A0A0A9CRJ6"/>
<protein>
    <submittedName>
        <fullName evidence="1">Uncharacterized protein</fullName>
    </submittedName>
</protein>
<organism evidence="1">
    <name type="scientific">Arundo donax</name>
    <name type="common">Giant reed</name>
    <name type="synonym">Donax arundinaceus</name>
    <dbReference type="NCBI Taxonomy" id="35708"/>
    <lineage>
        <taxon>Eukaryota</taxon>
        <taxon>Viridiplantae</taxon>
        <taxon>Streptophyta</taxon>
        <taxon>Embryophyta</taxon>
        <taxon>Tracheophyta</taxon>
        <taxon>Spermatophyta</taxon>
        <taxon>Magnoliopsida</taxon>
        <taxon>Liliopsida</taxon>
        <taxon>Poales</taxon>
        <taxon>Poaceae</taxon>
        <taxon>PACMAD clade</taxon>
        <taxon>Arundinoideae</taxon>
        <taxon>Arundineae</taxon>
        <taxon>Arundo</taxon>
    </lineage>
</organism>
<evidence type="ECO:0000313" key="1">
    <source>
        <dbReference type="EMBL" id="JAD78206.1"/>
    </source>
</evidence>
<accession>A0A0A9CRJ6</accession>
<sequence length="110" mass="11854">MPIFSLLNRTSTENCILLPLLTVDLNSTLDSHSCPISCNTVTNTEGVIASDPPLDWTFLLPPVPRTAIPSSSDKRAKDDTSCPSLWSPRYDCPFNLFSTSAPLMPSGIGA</sequence>